<dbReference type="EMBL" id="NNRJ01000059">
    <property type="protein sequence ID" value="OYR11693.1"/>
    <property type="molecule type" value="Genomic_DNA"/>
</dbReference>
<protein>
    <submittedName>
        <fullName evidence="4">MmgE/PrpD family protein</fullName>
    </submittedName>
</protein>
<dbReference type="InterPro" id="IPR045336">
    <property type="entry name" value="MmgE_PrpD_N"/>
</dbReference>
<reference evidence="4 5" key="1">
    <citation type="submission" date="2017-07" db="EMBL/GenBank/DDBJ databases">
        <title>Phylogenetic study on the rhizospheric bacterium Ochrobactrum sp. A44.</title>
        <authorList>
            <person name="Krzyzanowska D.M."/>
            <person name="Ossowicki A."/>
            <person name="Rajewska M."/>
            <person name="Maciag T."/>
            <person name="Kaczynski Z."/>
            <person name="Czerwicka M."/>
            <person name="Jafra S."/>
        </authorList>
    </citation>
    <scope>NUCLEOTIDE SEQUENCE [LARGE SCALE GENOMIC DNA]</scope>
    <source>
        <strain evidence="4 5">DSM 7216</strain>
    </source>
</reference>
<dbReference type="AlphaFoldDB" id="A0A256FA95"/>
<organism evidence="4 5">
    <name type="scientific">Brucella thiophenivorans</name>
    <dbReference type="NCBI Taxonomy" id="571255"/>
    <lineage>
        <taxon>Bacteria</taxon>
        <taxon>Pseudomonadati</taxon>
        <taxon>Pseudomonadota</taxon>
        <taxon>Alphaproteobacteria</taxon>
        <taxon>Hyphomicrobiales</taxon>
        <taxon>Brucellaceae</taxon>
        <taxon>Brucella/Ochrobactrum group</taxon>
        <taxon>Brucella</taxon>
    </lineage>
</organism>
<comment type="similarity">
    <text evidence="1">Belongs to the PrpD family.</text>
</comment>
<dbReference type="GO" id="GO:0016829">
    <property type="term" value="F:lyase activity"/>
    <property type="evidence" value="ECO:0007669"/>
    <property type="project" value="InterPro"/>
</dbReference>
<sequence>MITGAFAGLLTKTSESAFSDATIDKTKMHILDTIGVSLAGARSFETQKMLEVLHPSGNEGHCAVWGTSYSTNARTAALINGVSAHAYELDDSGGCDHSGAVVLPAAIAALADIAEPVTGAAFLRSIILGYEVGRRVLEAAGGYETHNGLGWHSTGTCGVFGAAAAVGSLLKLNRHDLSSALGTACSFAAGTWAFIGNGSSAKKLHSGRAAEAGILASCLARGGFQGPEAVFEPDQWGSFFATYCGDHADPQTLIRDYGVFWRINRCSIKPYATCRGTHSAIDAINLIFTKASLNASNVAKIEVGMSAFQFGMCGSKSITTRAQAQMSLPYAMAARLHYGKVFLDELANNAWEASEIADWLDKMTIEIDKTMADEDEPEVRIITHNGDEHRLVVEAPLGGPDNPLSVEQITRKYHDLSKGILPVTQVDAIRELILNLEKTPDVRALLPLLQSPMQN</sequence>
<dbReference type="Pfam" id="PF03972">
    <property type="entry name" value="MmgE_PrpD_N"/>
    <property type="match status" value="1"/>
</dbReference>
<dbReference type="InterPro" id="IPR042188">
    <property type="entry name" value="MmgE/PrpD_sf_2"/>
</dbReference>
<dbReference type="PANTHER" id="PTHR16943">
    <property type="entry name" value="2-METHYLCITRATE DEHYDRATASE-RELATED"/>
    <property type="match status" value="1"/>
</dbReference>
<dbReference type="InterPro" id="IPR045337">
    <property type="entry name" value="MmgE_PrpD_C"/>
</dbReference>
<accession>A0A256FA95</accession>
<gene>
    <name evidence="4" type="ORF">CEV31_3706</name>
</gene>
<dbReference type="OrthoDB" id="5415580at2"/>
<dbReference type="SUPFAM" id="SSF103378">
    <property type="entry name" value="2-methylcitrate dehydratase PrpD"/>
    <property type="match status" value="1"/>
</dbReference>
<dbReference type="Gene3D" id="1.10.4100.10">
    <property type="entry name" value="2-methylcitrate dehydratase PrpD"/>
    <property type="match status" value="1"/>
</dbReference>
<dbReference type="RefSeq" id="WP_094509338.1">
    <property type="nucleotide sequence ID" value="NZ_JBHEEK010000029.1"/>
</dbReference>
<name>A0A256FA95_9HYPH</name>
<proteinExistence type="inferred from homology"/>
<dbReference type="InterPro" id="IPR005656">
    <property type="entry name" value="MmgE_PrpD"/>
</dbReference>
<evidence type="ECO:0000259" key="3">
    <source>
        <dbReference type="Pfam" id="PF19305"/>
    </source>
</evidence>
<dbReference type="Proteomes" id="UP000215590">
    <property type="component" value="Unassembled WGS sequence"/>
</dbReference>
<evidence type="ECO:0000256" key="1">
    <source>
        <dbReference type="ARBA" id="ARBA00006174"/>
    </source>
</evidence>
<dbReference type="PANTHER" id="PTHR16943:SF8">
    <property type="entry name" value="2-METHYLCITRATE DEHYDRATASE"/>
    <property type="match status" value="1"/>
</dbReference>
<feature type="domain" description="MmgE/PrpD N-terminal" evidence="2">
    <location>
        <begin position="7"/>
        <end position="246"/>
    </location>
</feature>
<evidence type="ECO:0000259" key="2">
    <source>
        <dbReference type="Pfam" id="PF03972"/>
    </source>
</evidence>
<dbReference type="Pfam" id="PF19305">
    <property type="entry name" value="MmgE_PrpD_C"/>
    <property type="match status" value="1"/>
</dbReference>
<keyword evidence="5" id="KW-1185">Reference proteome</keyword>
<feature type="domain" description="MmgE/PrpD C-terminal" evidence="3">
    <location>
        <begin position="271"/>
        <end position="437"/>
    </location>
</feature>
<dbReference type="InterPro" id="IPR042183">
    <property type="entry name" value="MmgE/PrpD_sf_1"/>
</dbReference>
<comment type="caution">
    <text evidence="4">The sequence shown here is derived from an EMBL/GenBank/DDBJ whole genome shotgun (WGS) entry which is preliminary data.</text>
</comment>
<dbReference type="InterPro" id="IPR036148">
    <property type="entry name" value="MmgE/PrpD_sf"/>
</dbReference>
<dbReference type="Gene3D" id="3.30.1330.120">
    <property type="entry name" value="2-methylcitrate dehydratase PrpD"/>
    <property type="match status" value="1"/>
</dbReference>
<evidence type="ECO:0000313" key="5">
    <source>
        <dbReference type="Proteomes" id="UP000215590"/>
    </source>
</evidence>
<evidence type="ECO:0000313" key="4">
    <source>
        <dbReference type="EMBL" id="OYR11693.1"/>
    </source>
</evidence>